<proteinExistence type="inferred from homology"/>
<accession>A0A7J4ISX1</accession>
<dbReference type="Gene3D" id="3.30.310.50">
    <property type="entry name" value="Alpha-D-phosphohexomutase, C-terminal domain"/>
    <property type="match status" value="1"/>
</dbReference>
<reference evidence="3" key="3">
    <citation type="submission" date="2021-05" db="EMBL/GenBank/DDBJ databases">
        <title>Protein family content uncovers lineage relationships and bacterial pathway maintenance mechanisms in DPANN archaea.</title>
        <authorList>
            <person name="Castelle C.J."/>
            <person name="Meheust R."/>
            <person name="Jaffe A.L."/>
            <person name="Seitz K."/>
            <person name="Gong X."/>
            <person name="Baker B.J."/>
            <person name="Banfield J.F."/>
        </authorList>
    </citation>
    <scope>NUCLEOTIDE SEQUENCE</scope>
    <source>
        <strain evidence="3">RIFCSPHIGHO2_01_FULL_GW2011_AR10_43_9</strain>
    </source>
</reference>
<dbReference type="NCBIfam" id="NF011470">
    <property type="entry name" value="PRK14887.1"/>
    <property type="match status" value="1"/>
</dbReference>
<evidence type="ECO:0000313" key="3">
    <source>
        <dbReference type="EMBL" id="MBS3059282.1"/>
    </source>
</evidence>
<organism evidence="2 4">
    <name type="scientific">Candidatus Iainarchaeum sp</name>
    <dbReference type="NCBI Taxonomy" id="3101447"/>
    <lineage>
        <taxon>Archaea</taxon>
        <taxon>Candidatus Iainarchaeota</taxon>
        <taxon>Candidatus Iainarchaeia</taxon>
        <taxon>Candidatus Iainarchaeales</taxon>
        <taxon>Candidatus Iainarchaeaceae</taxon>
        <taxon>Candidatus Iainarchaeum</taxon>
    </lineage>
</organism>
<sequence>MPEYSAEIRIFFSSEEEAEIALKAVSLELGQEFERNSKSSAGVEGSSVLLKVVAENATALKASVNSYLKLIGLTYDILGGNSYG</sequence>
<dbReference type="InterPro" id="IPR015419">
    <property type="entry name" value="CTAG/Pcc1"/>
</dbReference>
<reference evidence="3" key="2">
    <citation type="submission" date="2021-03" db="EMBL/GenBank/DDBJ databases">
        <authorList>
            <person name="Jaffe A."/>
        </authorList>
    </citation>
    <scope>NUCLEOTIDE SEQUENCE</scope>
    <source>
        <strain evidence="3">RIFCSPHIGHO2_01_FULL_GW2011_AR10_43_9</strain>
    </source>
</reference>
<evidence type="ECO:0008006" key="5">
    <source>
        <dbReference type="Google" id="ProtNLM"/>
    </source>
</evidence>
<name>A0A7J4ISX1_9ARCH</name>
<dbReference type="AlphaFoldDB" id="A0A7J4ISX1"/>
<protein>
    <recommendedName>
        <fullName evidence="5">KEOPS complex subunit</fullName>
    </recommendedName>
</protein>
<reference evidence="4" key="1">
    <citation type="journal article" date="2020" name="bioRxiv">
        <title>A rank-normalized archaeal taxonomy based on genome phylogeny resolves widespread incomplete and uneven classifications.</title>
        <authorList>
            <person name="Rinke C."/>
            <person name="Chuvochina M."/>
            <person name="Mussig A.J."/>
            <person name="Chaumeil P.-A."/>
            <person name="Waite D.W."/>
            <person name="Whitman W.B."/>
            <person name="Parks D.H."/>
            <person name="Hugenholtz P."/>
        </authorList>
    </citation>
    <scope>NUCLEOTIDE SEQUENCE [LARGE SCALE GENOMIC DNA]</scope>
</reference>
<dbReference type="EMBL" id="DUFG01000004">
    <property type="protein sequence ID" value="HIH07834.1"/>
    <property type="molecule type" value="Genomic_DNA"/>
</dbReference>
<comment type="similarity">
    <text evidence="1">Belongs to the CTAG/PCC1 family.</text>
</comment>
<gene>
    <name evidence="2" type="ORF">HA237_00520</name>
    <name evidence="3" type="ORF">J4224_02545</name>
</gene>
<evidence type="ECO:0000313" key="4">
    <source>
        <dbReference type="Proteomes" id="UP000577419"/>
    </source>
</evidence>
<dbReference type="Proteomes" id="UP000577419">
    <property type="component" value="Unassembled WGS sequence"/>
</dbReference>
<comment type="caution">
    <text evidence="2">The sequence shown here is derived from an EMBL/GenBank/DDBJ whole genome shotgun (WGS) entry which is preliminary data.</text>
</comment>
<dbReference type="Proteomes" id="UP000683213">
    <property type="component" value="Unassembled WGS sequence"/>
</dbReference>
<evidence type="ECO:0000256" key="1">
    <source>
        <dbReference type="ARBA" id="ARBA00007073"/>
    </source>
</evidence>
<evidence type="ECO:0000313" key="2">
    <source>
        <dbReference type="EMBL" id="HIH07834.1"/>
    </source>
</evidence>
<dbReference type="EMBL" id="JAGVWF010000035">
    <property type="protein sequence ID" value="MBS3059282.1"/>
    <property type="molecule type" value="Genomic_DNA"/>
</dbReference>
<dbReference type="Pfam" id="PF09341">
    <property type="entry name" value="Pcc1"/>
    <property type="match status" value="1"/>
</dbReference>